<evidence type="ECO:0000313" key="2">
    <source>
        <dbReference type="Proteomes" id="UP001218246"/>
    </source>
</evidence>
<proteinExistence type="predicted"/>
<keyword evidence="2" id="KW-1185">Reference proteome</keyword>
<gene>
    <name evidence="1" type="ORF">P6P90_02350</name>
</gene>
<dbReference type="Pfam" id="PF19618">
    <property type="entry name" value="DUF6123"/>
    <property type="match status" value="1"/>
</dbReference>
<dbReference type="Proteomes" id="UP001218246">
    <property type="component" value="Unassembled WGS sequence"/>
</dbReference>
<reference evidence="1 2" key="1">
    <citation type="submission" date="2023-04" db="EMBL/GenBank/DDBJ databases">
        <title>Ectobacillus antri isolated from activated sludge.</title>
        <authorList>
            <person name="Yan P."/>
            <person name="Liu X."/>
        </authorList>
    </citation>
    <scope>NUCLEOTIDE SEQUENCE [LARGE SCALE GENOMIC DNA]</scope>
    <source>
        <strain evidence="1 2">C18H</strain>
    </source>
</reference>
<name>A0ABT6H351_9BACI</name>
<evidence type="ECO:0000313" key="1">
    <source>
        <dbReference type="EMBL" id="MDG5752841.1"/>
    </source>
</evidence>
<dbReference type="EMBL" id="JARULN010000001">
    <property type="protein sequence ID" value="MDG5752841.1"/>
    <property type="molecule type" value="Genomic_DNA"/>
</dbReference>
<dbReference type="InterPro" id="IPR046126">
    <property type="entry name" value="DUF6123"/>
</dbReference>
<organism evidence="1 2">
    <name type="scientific">Ectobacillus antri</name>
    <dbReference type="NCBI Taxonomy" id="2486280"/>
    <lineage>
        <taxon>Bacteria</taxon>
        <taxon>Bacillati</taxon>
        <taxon>Bacillota</taxon>
        <taxon>Bacilli</taxon>
        <taxon>Bacillales</taxon>
        <taxon>Bacillaceae</taxon>
        <taxon>Ectobacillus</taxon>
    </lineage>
</organism>
<sequence>MTTREYIAFLQAKGFKLGKEALGFIAFGQGYTAASDELVNIAIETTLKQQFCFDGSYFIEVLERLQKETNTNKKARNYVRTFESSH</sequence>
<dbReference type="RefSeq" id="WP_124563942.1">
    <property type="nucleotide sequence ID" value="NZ_JARRRY010000001.1"/>
</dbReference>
<accession>A0ABT6H351</accession>
<comment type="caution">
    <text evidence="1">The sequence shown here is derived from an EMBL/GenBank/DDBJ whole genome shotgun (WGS) entry which is preliminary data.</text>
</comment>
<protein>
    <submittedName>
        <fullName evidence="1">DUF6123 family protein</fullName>
    </submittedName>
</protein>